<keyword evidence="1" id="KW-0812">Transmembrane</keyword>
<evidence type="ECO:0000256" key="1">
    <source>
        <dbReference type="SAM" id="Phobius"/>
    </source>
</evidence>
<dbReference type="KEGG" id="tpaf:A3L08_06080"/>
<reference evidence="2 3" key="1">
    <citation type="submission" date="2016-04" db="EMBL/GenBank/DDBJ databases">
        <title>Complete genome sequence of Thermococcus pacificus type strain P4.</title>
        <authorList>
            <person name="Oger P.M."/>
        </authorList>
    </citation>
    <scope>NUCLEOTIDE SEQUENCE [LARGE SCALE GENOMIC DNA]</scope>
    <source>
        <strain evidence="2 3">P-4</strain>
    </source>
</reference>
<dbReference type="Proteomes" id="UP000197418">
    <property type="component" value="Chromosome"/>
</dbReference>
<keyword evidence="3" id="KW-1185">Reference proteome</keyword>
<keyword evidence="1" id="KW-0472">Membrane</keyword>
<dbReference type="GeneID" id="33315819"/>
<gene>
    <name evidence="2" type="ORF">A3L08_06080</name>
</gene>
<dbReference type="RefSeq" id="WP_088854170.1">
    <property type="nucleotide sequence ID" value="NZ_CP015102.1"/>
</dbReference>
<accession>A0A218P865</accession>
<organism evidence="2 3">
    <name type="scientific">Thermococcus pacificus</name>
    <dbReference type="NCBI Taxonomy" id="71998"/>
    <lineage>
        <taxon>Archaea</taxon>
        <taxon>Methanobacteriati</taxon>
        <taxon>Methanobacteriota</taxon>
        <taxon>Thermococci</taxon>
        <taxon>Thermococcales</taxon>
        <taxon>Thermococcaceae</taxon>
        <taxon>Thermococcus</taxon>
    </lineage>
</organism>
<feature type="transmembrane region" description="Helical" evidence="1">
    <location>
        <begin position="12"/>
        <end position="32"/>
    </location>
</feature>
<name>A0A218P865_9EURY</name>
<protein>
    <submittedName>
        <fullName evidence="2">Uncharacterized protein</fullName>
    </submittedName>
</protein>
<dbReference type="EMBL" id="CP015102">
    <property type="protein sequence ID" value="ASJ06920.1"/>
    <property type="molecule type" value="Genomic_DNA"/>
</dbReference>
<dbReference type="AlphaFoldDB" id="A0A218P865"/>
<keyword evidence="1" id="KW-1133">Transmembrane helix</keyword>
<evidence type="ECO:0000313" key="3">
    <source>
        <dbReference type="Proteomes" id="UP000197418"/>
    </source>
</evidence>
<sequence>MRRLYWAVPFRLFLAAYLFWSLTLPALVVTLLNWGTFLLEYRCGGESKEAEELVVVGLVTSSALIVLEEELFRVLAVVEAFSLFLLEFTAAFFKLKVRGS</sequence>
<feature type="transmembrane region" description="Helical" evidence="1">
    <location>
        <begin position="71"/>
        <end position="93"/>
    </location>
</feature>
<evidence type="ECO:0000313" key="2">
    <source>
        <dbReference type="EMBL" id="ASJ06920.1"/>
    </source>
</evidence>
<dbReference type="OrthoDB" id="102356at2157"/>
<proteinExistence type="predicted"/>